<feature type="transmembrane region" description="Helical" evidence="2">
    <location>
        <begin position="46"/>
        <end position="72"/>
    </location>
</feature>
<feature type="transmembrane region" description="Helical" evidence="2">
    <location>
        <begin position="173"/>
        <end position="195"/>
    </location>
</feature>
<evidence type="ECO:0000259" key="3">
    <source>
        <dbReference type="Pfam" id="PF20151"/>
    </source>
</evidence>
<feature type="transmembrane region" description="Helical" evidence="2">
    <location>
        <begin position="249"/>
        <end position="268"/>
    </location>
</feature>
<sequence length="347" mass="39138">MSSDLQSTLQLLVLNDYASLIVVTVVVYDYILTFSREIEYVWCKPWTWVSTMFLVVRYIGLYWIMTIALIGSSFVSGPLEVSNVMYLAFTWAFGVFLSAADLVMVLRVYAMWNRSRIILGFLLFIFVSQVTTTVVFDGIYHSSSTYFPVTLARVFNLSFCSASFVNFAPILDALIVVPRFVLAATLLILAVLQTLKQSVTMYKATKQWQPNRYLQRLVRDGILYFITNMLFQINDLLDLAGAPTDNASLFFNTFVYITFYPLIPRFIISIRELYHRDIRGGFHVDTGFGVLSQPNAGPDTNMPMMEFMDGNWGPEVESGMDNPGDLEMGSRVHGSGLNQASPIGGTD</sequence>
<feature type="transmembrane region" description="Helical" evidence="2">
    <location>
        <begin position="84"/>
        <end position="106"/>
    </location>
</feature>
<accession>A0AAD4CAT0</accession>
<keyword evidence="2" id="KW-0472">Membrane</keyword>
<protein>
    <recommendedName>
        <fullName evidence="3">DUF6533 domain-containing protein</fullName>
    </recommendedName>
</protein>
<keyword evidence="2" id="KW-0812">Transmembrane</keyword>
<reference evidence="4" key="2">
    <citation type="journal article" date="2020" name="Nat. Commun.">
        <title>Large-scale genome sequencing of mycorrhizal fungi provides insights into the early evolution of symbiotic traits.</title>
        <authorList>
            <person name="Miyauchi S."/>
            <person name="Kiss E."/>
            <person name="Kuo A."/>
            <person name="Drula E."/>
            <person name="Kohler A."/>
            <person name="Sanchez-Garcia M."/>
            <person name="Morin E."/>
            <person name="Andreopoulos B."/>
            <person name="Barry K.W."/>
            <person name="Bonito G."/>
            <person name="Buee M."/>
            <person name="Carver A."/>
            <person name="Chen C."/>
            <person name="Cichocki N."/>
            <person name="Clum A."/>
            <person name="Culley D."/>
            <person name="Crous P.W."/>
            <person name="Fauchery L."/>
            <person name="Girlanda M."/>
            <person name="Hayes R.D."/>
            <person name="Keri Z."/>
            <person name="LaButti K."/>
            <person name="Lipzen A."/>
            <person name="Lombard V."/>
            <person name="Magnuson J."/>
            <person name="Maillard F."/>
            <person name="Murat C."/>
            <person name="Nolan M."/>
            <person name="Ohm R.A."/>
            <person name="Pangilinan J."/>
            <person name="Pereira M.F."/>
            <person name="Perotto S."/>
            <person name="Peter M."/>
            <person name="Pfister S."/>
            <person name="Riley R."/>
            <person name="Sitrit Y."/>
            <person name="Stielow J.B."/>
            <person name="Szollosi G."/>
            <person name="Zifcakova L."/>
            <person name="Stursova M."/>
            <person name="Spatafora J.W."/>
            <person name="Tedersoo L."/>
            <person name="Vaario L.M."/>
            <person name="Yamada A."/>
            <person name="Yan M."/>
            <person name="Wang P."/>
            <person name="Xu J."/>
            <person name="Bruns T."/>
            <person name="Baldrian P."/>
            <person name="Vilgalys R."/>
            <person name="Dunand C."/>
            <person name="Henrissat B."/>
            <person name="Grigoriev I.V."/>
            <person name="Hibbett D."/>
            <person name="Nagy L.G."/>
            <person name="Martin F.M."/>
        </authorList>
    </citation>
    <scope>NUCLEOTIDE SEQUENCE</scope>
    <source>
        <strain evidence="4">BED1</strain>
    </source>
</reference>
<feature type="region of interest" description="Disordered" evidence="1">
    <location>
        <begin position="316"/>
        <end position="347"/>
    </location>
</feature>
<feature type="domain" description="DUF6533" evidence="3">
    <location>
        <begin position="17"/>
        <end position="61"/>
    </location>
</feature>
<evidence type="ECO:0000256" key="2">
    <source>
        <dbReference type="SAM" id="Phobius"/>
    </source>
</evidence>
<keyword evidence="5" id="KW-1185">Reference proteome</keyword>
<evidence type="ECO:0000256" key="1">
    <source>
        <dbReference type="SAM" id="MobiDB-lite"/>
    </source>
</evidence>
<gene>
    <name evidence="4" type="ORF">L210DRAFT_2061513</name>
</gene>
<feature type="transmembrane region" description="Helical" evidence="2">
    <location>
        <begin position="17"/>
        <end position="34"/>
    </location>
</feature>
<dbReference type="AlphaFoldDB" id="A0AAD4CAT0"/>
<proteinExistence type="predicted"/>
<feature type="transmembrane region" description="Helical" evidence="2">
    <location>
        <begin position="216"/>
        <end position="237"/>
    </location>
</feature>
<evidence type="ECO:0000313" key="5">
    <source>
        <dbReference type="Proteomes" id="UP001194468"/>
    </source>
</evidence>
<feature type="transmembrane region" description="Helical" evidence="2">
    <location>
        <begin position="118"/>
        <end position="140"/>
    </location>
</feature>
<dbReference type="InterPro" id="IPR045340">
    <property type="entry name" value="DUF6533"/>
</dbReference>
<name>A0AAD4CAT0_BOLED</name>
<dbReference type="Proteomes" id="UP001194468">
    <property type="component" value="Unassembled WGS sequence"/>
</dbReference>
<evidence type="ECO:0000313" key="4">
    <source>
        <dbReference type="EMBL" id="KAF8452879.1"/>
    </source>
</evidence>
<dbReference type="Pfam" id="PF20151">
    <property type="entry name" value="DUF6533"/>
    <property type="match status" value="1"/>
</dbReference>
<dbReference type="EMBL" id="WHUW01000001">
    <property type="protein sequence ID" value="KAF8452879.1"/>
    <property type="molecule type" value="Genomic_DNA"/>
</dbReference>
<organism evidence="4 5">
    <name type="scientific">Boletus edulis BED1</name>
    <dbReference type="NCBI Taxonomy" id="1328754"/>
    <lineage>
        <taxon>Eukaryota</taxon>
        <taxon>Fungi</taxon>
        <taxon>Dikarya</taxon>
        <taxon>Basidiomycota</taxon>
        <taxon>Agaricomycotina</taxon>
        <taxon>Agaricomycetes</taxon>
        <taxon>Agaricomycetidae</taxon>
        <taxon>Boletales</taxon>
        <taxon>Boletineae</taxon>
        <taxon>Boletaceae</taxon>
        <taxon>Boletoideae</taxon>
        <taxon>Boletus</taxon>
    </lineage>
</organism>
<reference evidence="4" key="1">
    <citation type="submission" date="2019-10" db="EMBL/GenBank/DDBJ databases">
        <authorList>
            <consortium name="DOE Joint Genome Institute"/>
            <person name="Kuo A."/>
            <person name="Miyauchi S."/>
            <person name="Kiss E."/>
            <person name="Drula E."/>
            <person name="Kohler A."/>
            <person name="Sanchez-Garcia M."/>
            <person name="Andreopoulos B."/>
            <person name="Barry K.W."/>
            <person name="Bonito G."/>
            <person name="Buee M."/>
            <person name="Carver A."/>
            <person name="Chen C."/>
            <person name="Cichocki N."/>
            <person name="Clum A."/>
            <person name="Culley D."/>
            <person name="Crous P.W."/>
            <person name="Fauchery L."/>
            <person name="Girlanda M."/>
            <person name="Hayes R."/>
            <person name="Keri Z."/>
            <person name="LaButti K."/>
            <person name="Lipzen A."/>
            <person name="Lombard V."/>
            <person name="Magnuson J."/>
            <person name="Maillard F."/>
            <person name="Morin E."/>
            <person name="Murat C."/>
            <person name="Nolan M."/>
            <person name="Ohm R."/>
            <person name="Pangilinan J."/>
            <person name="Pereira M."/>
            <person name="Perotto S."/>
            <person name="Peter M."/>
            <person name="Riley R."/>
            <person name="Sitrit Y."/>
            <person name="Stielow B."/>
            <person name="Szollosi G."/>
            <person name="Zifcakova L."/>
            <person name="Stursova M."/>
            <person name="Spatafora J.W."/>
            <person name="Tedersoo L."/>
            <person name="Vaario L.-M."/>
            <person name="Yamada A."/>
            <person name="Yan M."/>
            <person name="Wang P."/>
            <person name="Xu J."/>
            <person name="Bruns T."/>
            <person name="Baldrian P."/>
            <person name="Vilgalys R."/>
            <person name="Henrissat B."/>
            <person name="Grigoriev I.V."/>
            <person name="Hibbett D."/>
            <person name="Nagy L.G."/>
            <person name="Martin F.M."/>
        </authorList>
    </citation>
    <scope>NUCLEOTIDE SEQUENCE</scope>
    <source>
        <strain evidence="4">BED1</strain>
    </source>
</reference>
<keyword evidence="2" id="KW-1133">Transmembrane helix</keyword>
<comment type="caution">
    <text evidence="4">The sequence shown here is derived from an EMBL/GenBank/DDBJ whole genome shotgun (WGS) entry which is preliminary data.</text>
</comment>